<sequence length="452" mass="47074">MRAPATGLGRADRDLLLALLEMPTAGPLEENAGRPVQLWEAQGAYAEAAAAVGFTVVRHSAADPALVTGAQVPLAVREAAADPGFLACQPSLLLRLGPELPRERTVMFNVHLDTVAGLGEVGFDGERFTGRGAIDAKGPAVALLAGIRAALETVPGLGTRIGVLIQAVAGEEGGAMGVFGTKPLVEAGHVGRLNVFCEPTGRRVLARSTAAMTAWIRVDGRDAIDDDPGRGHNASVLLGFLAQHLAETLSPQSADGQVCIGGLHTGTMHNKVYGTGHLALNLSYATPRSAQLLETALAEALATGLDTFTRRFADSRDFRVTAAEAAGIVRLEWRKRGLPALAEGEPWAAELLTEGAGLSRWPTAEPSFTCDAIWLEGVPGASAVIYGPGDLGRNNAHAAGEFAELDELEGFARDVVGILAAFGRDREPSGPSHASETVTSADAPNPPQRELP</sequence>
<dbReference type="InterPro" id="IPR002933">
    <property type="entry name" value="Peptidase_M20"/>
</dbReference>
<dbReference type="Pfam" id="PF01546">
    <property type="entry name" value="Peptidase_M20"/>
    <property type="match status" value="1"/>
</dbReference>
<dbReference type="EMBL" id="JAJAGO010000003">
    <property type="protein sequence ID" value="MCT2589613.1"/>
    <property type="molecule type" value="Genomic_DNA"/>
</dbReference>
<reference evidence="2 3" key="1">
    <citation type="submission" date="2021-10" db="EMBL/GenBank/DDBJ databases">
        <title>Streptomyces gossypii sp. nov., isolated from soil collected from cotton field.</title>
        <authorList>
            <person name="Ge X."/>
            <person name="Chen X."/>
            <person name="Liu W."/>
        </authorList>
    </citation>
    <scope>NUCLEOTIDE SEQUENCE [LARGE SCALE GENOMIC DNA]</scope>
    <source>
        <strain evidence="2 3">N2-109</strain>
    </source>
</reference>
<name>A0ABT2JP10_9ACTN</name>
<accession>A0ABT2JP10</accession>
<organism evidence="2 3">
    <name type="scientific">Streptomyces gossypii</name>
    <dbReference type="NCBI Taxonomy" id="2883101"/>
    <lineage>
        <taxon>Bacteria</taxon>
        <taxon>Bacillati</taxon>
        <taxon>Actinomycetota</taxon>
        <taxon>Actinomycetes</taxon>
        <taxon>Kitasatosporales</taxon>
        <taxon>Streptomycetaceae</taxon>
        <taxon>Streptomyces</taxon>
    </lineage>
</organism>
<feature type="compositionally biased region" description="Polar residues" evidence="1">
    <location>
        <begin position="432"/>
        <end position="442"/>
    </location>
</feature>
<dbReference type="InterPro" id="IPR050072">
    <property type="entry name" value="Peptidase_M20A"/>
</dbReference>
<dbReference type="RefSeq" id="WP_260216620.1">
    <property type="nucleotide sequence ID" value="NZ_JAJAGO010000003.1"/>
</dbReference>
<feature type="region of interest" description="Disordered" evidence="1">
    <location>
        <begin position="424"/>
        <end position="452"/>
    </location>
</feature>
<dbReference type="PANTHER" id="PTHR43808:SF31">
    <property type="entry name" value="N-ACETYL-L-CITRULLINE DEACETYLASE"/>
    <property type="match status" value="1"/>
</dbReference>
<proteinExistence type="predicted"/>
<keyword evidence="3" id="KW-1185">Reference proteome</keyword>
<dbReference type="Proteomes" id="UP001156389">
    <property type="component" value="Unassembled WGS sequence"/>
</dbReference>
<dbReference type="Gene3D" id="3.40.630.10">
    <property type="entry name" value="Zn peptidases"/>
    <property type="match status" value="1"/>
</dbReference>
<gene>
    <name evidence="2" type="ORF">LHJ74_06690</name>
</gene>
<comment type="caution">
    <text evidence="2">The sequence shown here is derived from an EMBL/GenBank/DDBJ whole genome shotgun (WGS) entry which is preliminary data.</text>
</comment>
<dbReference type="SUPFAM" id="SSF53187">
    <property type="entry name" value="Zn-dependent exopeptidases"/>
    <property type="match status" value="1"/>
</dbReference>
<dbReference type="PANTHER" id="PTHR43808">
    <property type="entry name" value="ACETYLORNITHINE DEACETYLASE"/>
    <property type="match status" value="1"/>
</dbReference>
<evidence type="ECO:0000313" key="2">
    <source>
        <dbReference type="EMBL" id="MCT2589613.1"/>
    </source>
</evidence>
<protein>
    <submittedName>
        <fullName evidence="2">M20/M25/M40 family metallo-hydrolase</fullName>
    </submittedName>
</protein>
<dbReference type="Gene3D" id="3.30.70.360">
    <property type="match status" value="1"/>
</dbReference>
<evidence type="ECO:0000256" key="1">
    <source>
        <dbReference type="SAM" id="MobiDB-lite"/>
    </source>
</evidence>
<evidence type="ECO:0000313" key="3">
    <source>
        <dbReference type="Proteomes" id="UP001156389"/>
    </source>
</evidence>